<protein>
    <recommendedName>
        <fullName evidence="4">YitT family protein</fullName>
    </recommendedName>
</protein>
<evidence type="ECO:0000256" key="1">
    <source>
        <dbReference type="SAM" id="Phobius"/>
    </source>
</evidence>
<dbReference type="EMBL" id="VTEG01000010">
    <property type="protein sequence ID" value="TYR98550.1"/>
    <property type="molecule type" value="Genomic_DNA"/>
</dbReference>
<evidence type="ECO:0008006" key="4">
    <source>
        <dbReference type="Google" id="ProtNLM"/>
    </source>
</evidence>
<accession>A0A5D4MC60</accession>
<dbReference type="InterPro" id="IPR038750">
    <property type="entry name" value="YczE/YyaS-like"/>
</dbReference>
<dbReference type="Pfam" id="PF19700">
    <property type="entry name" value="DUF6198"/>
    <property type="match status" value="1"/>
</dbReference>
<evidence type="ECO:0000313" key="3">
    <source>
        <dbReference type="Proteomes" id="UP000325182"/>
    </source>
</evidence>
<comment type="caution">
    <text evidence="2">The sequence shown here is derived from an EMBL/GenBank/DDBJ whole genome shotgun (WGS) entry which is preliminary data.</text>
</comment>
<feature type="transmembrane region" description="Helical" evidence="1">
    <location>
        <begin position="46"/>
        <end position="68"/>
    </location>
</feature>
<name>A0A5D4MC60_9BACI</name>
<organism evidence="2 3">
    <name type="scientific">Rossellomorea vietnamensis</name>
    <dbReference type="NCBI Taxonomy" id="218284"/>
    <lineage>
        <taxon>Bacteria</taxon>
        <taxon>Bacillati</taxon>
        <taxon>Bacillota</taxon>
        <taxon>Bacilli</taxon>
        <taxon>Bacillales</taxon>
        <taxon>Bacillaceae</taxon>
        <taxon>Rossellomorea</taxon>
    </lineage>
</organism>
<dbReference type="RefSeq" id="WP_148954324.1">
    <property type="nucleotide sequence ID" value="NZ_VTEG01000010.1"/>
</dbReference>
<feature type="transmembrane region" description="Helical" evidence="1">
    <location>
        <begin position="105"/>
        <end position="124"/>
    </location>
</feature>
<feature type="transmembrane region" description="Helical" evidence="1">
    <location>
        <begin position="160"/>
        <end position="181"/>
    </location>
</feature>
<reference evidence="2 3" key="1">
    <citation type="submission" date="2019-08" db="EMBL/GenBank/DDBJ databases">
        <title>Bacillus genomes from the desert of Cuatro Cienegas, Coahuila.</title>
        <authorList>
            <person name="Olmedo-Alvarez G."/>
        </authorList>
    </citation>
    <scope>NUCLEOTIDE SEQUENCE [LARGE SCALE GENOMIC DNA]</scope>
    <source>
        <strain evidence="2 3">CH128b_4D</strain>
    </source>
</reference>
<dbReference type="Proteomes" id="UP000325182">
    <property type="component" value="Unassembled WGS sequence"/>
</dbReference>
<keyword evidence="1" id="KW-0472">Membrane</keyword>
<gene>
    <name evidence="2" type="ORF">FZC84_14050</name>
</gene>
<keyword evidence="1" id="KW-0812">Transmembrane</keyword>
<sequence length="224" mass="25095">MSLRIQVSFFLFGLILFSYGIAVAIKVQYLGVHPWDVLNLALFERWGLTIGTWSVLVGLALVLVSLVIDRRYINVGTFFNALMVGPMVDMFLWLDVLPQPSNLPLDILTLITGIVIMGIGGGMYNSSRIGAGPRDGFMLSISDKLGYSISKVRIVVESTALLVALMLGGPVFIFTFVFTFIQSPIFQLSYKICTRWIEALSRIAKKDKLYAGEFPEEQRYRRLP</sequence>
<dbReference type="PANTHER" id="PTHR40078:SF1">
    <property type="entry name" value="INTEGRAL MEMBRANE PROTEIN"/>
    <property type="match status" value="1"/>
</dbReference>
<proteinExistence type="predicted"/>
<evidence type="ECO:0000313" key="2">
    <source>
        <dbReference type="EMBL" id="TYR98550.1"/>
    </source>
</evidence>
<dbReference type="AlphaFoldDB" id="A0A5D4MC60"/>
<feature type="transmembrane region" description="Helical" evidence="1">
    <location>
        <begin position="75"/>
        <end position="93"/>
    </location>
</feature>
<keyword evidence="1" id="KW-1133">Transmembrane helix</keyword>
<dbReference type="PANTHER" id="PTHR40078">
    <property type="entry name" value="INTEGRAL MEMBRANE PROTEIN-RELATED"/>
    <property type="match status" value="1"/>
</dbReference>